<organism evidence="1 2">
    <name type="scientific">Avena sativa</name>
    <name type="common">Oat</name>
    <dbReference type="NCBI Taxonomy" id="4498"/>
    <lineage>
        <taxon>Eukaryota</taxon>
        <taxon>Viridiplantae</taxon>
        <taxon>Streptophyta</taxon>
        <taxon>Embryophyta</taxon>
        <taxon>Tracheophyta</taxon>
        <taxon>Spermatophyta</taxon>
        <taxon>Magnoliopsida</taxon>
        <taxon>Liliopsida</taxon>
        <taxon>Poales</taxon>
        <taxon>Poaceae</taxon>
        <taxon>BOP clade</taxon>
        <taxon>Pooideae</taxon>
        <taxon>Poodae</taxon>
        <taxon>Poeae</taxon>
        <taxon>Poeae Chloroplast Group 1 (Aveneae type)</taxon>
        <taxon>Aveninae</taxon>
        <taxon>Avena</taxon>
    </lineage>
</organism>
<sequence>MYALIPQASAKNRTGATLTTAPPPPPMASLLRLQALSLTLTSPRRLPSRIFRSASPASPLARRLSAAASPEQRASETDLESGLYLVATPIGNLEDITLRALRVLKCAHVILSEDTRHSGKLLQHYAIKTPLLSFHKFNEREREPSILKRLHEGEAVAVISDAGTPGISDPGMELARLCASEKIPVIPIPGPSAAIAALSASGLPTDEFTFVGFLPKHGRSRKARLEVSAREAATQIYYVPPHGIHQFLSDAASSFGDSRSCVIAREITKLHEEFWRGTLGEANEAFATRQPKGEITVLIEGNSISTDEAPSDDFLEHELKELMAEGHALSSAVKLVAEATSAKKKDVYALALRVFGK</sequence>
<name>A0ACD5T788_AVESA</name>
<dbReference type="EnsemblPlants" id="AVESA.00010b.r2.1AG0003930.1">
    <property type="protein sequence ID" value="AVESA.00010b.r2.1AG0003930.1.CDS"/>
    <property type="gene ID" value="AVESA.00010b.r2.1AG0003930"/>
</dbReference>
<evidence type="ECO:0000313" key="2">
    <source>
        <dbReference type="Proteomes" id="UP001732700"/>
    </source>
</evidence>
<accession>A0ACD5T788</accession>
<reference evidence="1" key="2">
    <citation type="submission" date="2025-09" db="UniProtKB">
        <authorList>
            <consortium name="EnsemblPlants"/>
        </authorList>
    </citation>
    <scope>IDENTIFICATION</scope>
</reference>
<dbReference type="Proteomes" id="UP001732700">
    <property type="component" value="Chromosome 1A"/>
</dbReference>
<proteinExistence type="predicted"/>
<keyword evidence="2" id="KW-1185">Reference proteome</keyword>
<protein>
    <submittedName>
        <fullName evidence="1">Uncharacterized protein</fullName>
    </submittedName>
</protein>
<reference evidence="1" key="1">
    <citation type="submission" date="2021-05" db="EMBL/GenBank/DDBJ databases">
        <authorList>
            <person name="Scholz U."/>
            <person name="Mascher M."/>
            <person name="Fiebig A."/>
        </authorList>
    </citation>
    <scope>NUCLEOTIDE SEQUENCE [LARGE SCALE GENOMIC DNA]</scope>
</reference>
<evidence type="ECO:0000313" key="1">
    <source>
        <dbReference type="EnsemblPlants" id="AVESA.00010b.r2.1AG0003930.1.CDS"/>
    </source>
</evidence>